<dbReference type="OrthoDB" id="10016252at2759"/>
<evidence type="ECO:0000313" key="7">
    <source>
        <dbReference type="EMBL" id="EXJ93193.1"/>
    </source>
</evidence>
<dbReference type="PANTHER" id="PTHR43476">
    <property type="entry name" value="3-(3-HYDROXY-PHENYL)PROPIONATE/3-HYDROXYCINNAMIC ACID HYDROXYLASE"/>
    <property type="match status" value="1"/>
</dbReference>
<dbReference type="Proteomes" id="UP000019478">
    <property type="component" value="Unassembled WGS sequence"/>
</dbReference>
<evidence type="ECO:0000256" key="4">
    <source>
        <dbReference type="ARBA" id="ARBA00023027"/>
    </source>
</evidence>
<dbReference type="HOGENOM" id="CLU_009665_2_1_1"/>
<dbReference type="GO" id="GO:0016491">
    <property type="term" value="F:oxidoreductase activity"/>
    <property type="evidence" value="ECO:0007669"/>
    <property type="project" value="UniProtKB-KW"/>
</dbReference>
<keyword evidence="1" id="KW-0285">Flavoprotein</keyword>
<dbReference type="PANTHER" id="PTHR43476:SF4">
    <property type="entry name" value="BLR0106 PROTEIN"/>
    <property type="match status" value="1"/>
</dbReference>
<dbReference type="Pfam" id="PF01494">
    <property type="entry name" value="FAD_binding_3"/>
    <property type="match status" value="2"/>
</dbReference>
<evidence type="ECO:0000313" key="8">
    <source>
        <dbReference type="Proteomes" id="UP000019478"/>
    </source>
</evidence>
<evidence type="ECO:0000259" key="6">
    <source>
        <dbReference type="Pfam" id="PF01494"/>
    </source>
</evidence>
<feature type="compositionally biased region" description="Basic and acidic residues" evidence="5">
    <location>
        <begin position="406"/>
        <end position="425"/>
    </location>
</feature>
<name>W9YKU3_9EURO</name>
<reference evidence="7 8" key="1">
    <citation type="submission" date="2013-03" db="EMBL/GenBank/DDBJ databases">
        <title>The Genome Sequence of Capronia epimyces CBS 606.96.</title>
        <authorList>
            <consortium name="The Broad Institute Genomics Platform"/>
            <person name="Cuomo C."/>
            <person name="de Hoog S."/>
            <person name="Gorbushina A."/>
            <person name="Walker B."/>
            <person name="Young S.K."/>
            <person name="Zeng Q."/>
            <person name="Gargeya S."/>
            <person name="Fitzgerald M."/>
            <person name="Haas B."/>
            <person name="Abouelleil A."/>
            <person name="Allen A.W."/>
            <person name="Alvarado L."/>
            <person name="Arachchi H.M."/>
            <person name="Berlin A.M."/>
            <person name="Chapman S.B."/>
            <person name="Gainer-Dewar J."/>
            <person name="Goldberg J."/>
            <person name="Griggs A."/>
            <person name="Gujja S."/>
            <person name="Hansen M."/>
            <person name="Howarth C."/>
            <person name="Imamovic A."/>
            <person name="Ireland A."/>
            <person name="Larimer J."/>
            <person name="McCowan C."/>
            <person name="Murphy C."/>
            <person name="Pearson M."/>
            <person name="Poon T.W."/>
            <person name="Priest M."/>
            <person name="Roberts A."/>
            <person name="Saif S."/>
            <person name="Shea T."/>
            <person name="Sisk P."/>
            <person name="Sykes S."/>
            <person name="Wortman J."/>
            <person name="Nusbaum C."/>
            <person name="Birren B."/>
        </authorList>
    </citation>
    <scope>NUCLEOTIDE SEQUENCE [LARGE SCALE GENOMIC DNA]</scope>
    <source>
        <strain evidence="7 8">CBS 606.96</strain>
    </source>
</reference>
<dbReference type="SUPFAM" id="SSF51905">
    <property type="entry name" value="FAD/NAD(P)-binding domain"/>
    <property type="match status" value="1"/>
</dbReference>
<dbReference type="eggNOG" id="ENOG502SMET">
    <property type="taxonomic scope" value="Eukaryota"/>
</dbReference>
<feature type="domain" description="FAD-binding" evidence="6">
    <location>
        <begin position="19"/>
        <end position="157"/>
    </location>
</feature>
<dbReference type="AlphaFoldDB" id="W9YKU3"/>
<dbReference type="Gene3D" id="3.50.50.60">
    <property type="entry name" value="FAD/NAD(P)-binding domain"/>
    <property type="match status" value="3"/>
</dbReference>
<protein>
    <recommendedName>
        <fullName evidence="6">FAD-binding domain-containing protein</fullName>
    </recommendedName>
</protein>
<dbReference type="GeneID" id="19165883"/>
<evidence type="ECO:0000256" key="3">
    <source>
        <dbReference type="ARBA" id="ARBA00023002"/>
    </source>
</evidence>
<evidence type="ECO:0000256" key="2">
    <source>
        <dbReference type="ARBA" id="ARBA00022827"/>
    </source>
</evidence>
<feature type="compositionally biased region" description="Polar residues" evidence="5">
    <location>
        <begin position="526"/>
        <end position="545"/>
    </location>
</feature>
<feature type="domain" description="FAD-binding" evidence="6">
    <location>
        <begin position="218"/>
        <end position="408"/>
    </location>
</feature>
<gene>
    <name evidence="7" type="ORF">A1O3_01750</name>
</gene>
<dbReference type="InterPro" id="IPR036188">
    <property type="entry name" value="FAD/NAD-bd_sf"/>
</dbReference>
<proteinExistence type="predicted"/>
<dbReference type="EMBL" id="AMGY01000001">
    <property type="protein sequence ID" value="EXJ93193.1"/>
    <property type="molecule type" value="Genomic_DNA"/>
</dbReference>
<dbReference type="InterPro" id="IPR002938">
    <property type="entry name" value="FAD-bd"/>
</dbReference>
<keyword evidence="2" id="KW-0274">FAD</keyword>
<keyword evidence="3" id="KW-0560">Oxidoreductase</keyword>
<evidence type="ECO:0000256" key="1">
    <source>
        <dbReference type="ARBA" id="ARBA00022630"/>
    </source>
</evidence>
<comment type="caution">
    <text evidence="7">The sequence shown here is derived from an EMBL/GenBank/DDBJ whole genome shotgun (WGS) entry which is preliminary data.</text>
</comment>
<sequence>MTTLHPLVPQPDDMAIEHAQVLIVGAGPVGLFLALKLAQAGIDVLVVEAEKEVLQSPRATTYMPIVLQELEKVGLYHDVEQAGHKNHQGIVFRKPHAQGGQVLGRLEMSQVPKEAVKYDFAGIHLGQHVLAGIILAHCQRWKNIRIRWNCRFVGARQGPPSASASHPEDKGVPDPDGASASASASHPEGEGDPAPVTVPDGEDVSASHPESESGAGVSVICVGAQGERHFRCDYLVGADGAASAVRRSLCIPFDGFTWPDFRFVACNVHYDFEALGDFATANMVVDGEDWAVIARTGPAGAPWRVAFGVRTDVSEADILTRELPAKFERLFPGPRPLRYDLVSANPYWAHQRVARTFKVGRVLLCGDAGHSNNPIGGLGLTTGLLDSAALGNCLIRIYKNKHHQHHNDDHSHKPSQRESADDNHSPSRSPSHSQQESADDNHNPNQQESPDALLDRYARVRRDAWINFTNPQSIDFKLRLHSSDPDVERARAVFFHALNTDPEIHLKMASMMNEVVDDEFELVSERQTQTMSQAWTQTEAQTEAPSQPEGESNKG</sequence>
<accession>W9YKU3</accession>
<evidence type="ECO:0000256" key="5">
    <source>
        <dbReference type="SAM" id="MobiDB-lite"/>
    </source>
</evidence>
<dbReference type="STRING" id="1182542.W9YKU3"/>
<feature type="compositionally biased region" description="Low complexity" evidence="5">
    <location>
        <begin position="426"/>
        <end position="436"/>
    </location>
</feature>
<feature type="region of interest" description="Disordered" evidence="5">
    <location>
        <begin position="526"/>
        <end position="555"/>
    </location>
</feature>
<keyword evidence="4" id="KW-0520">NAD</keyword>
<keyword evidence="8" id="KW-1185">Reference proteome</keyword>
<feature type="region of interest" description="Disordered" evidence="5">
    <location>
        <begin position="157"/>
        <end position="213"/>
    </location>
</feature>
<dbReference type="RefSeq" id="XP_007730083.1">
    <property type="nucleotide sequence ID" value="XM_007731893.1"/>
</dbReference>
<dbReference type="PRINTS" id="PR00420">
    <property type="entry name" value="RNGMNOXGNASE"/>
</dbReference>
<dbReference type="GO" id="GO:0071949">
    <property type="term" value="F:FAD binding"/>
    <property type="evidence" value="ECO:0007669"/>
    <property type="project" value="InterPro"/>
</dbReference>
<dbReference type="InterPro" id="IPR050631">
    <property type="entry name" value="PheA/TfdB_FAD_monoxygenase"/>
</dbReference>
<organism evidence="7 8">
    <name type="scientific">Capronia epimyces CBS 606.96</name>
    <dbReference type="NCBI Taxonomy" id="1182542"/>
    <lineage>
        <taxon>Eukaryota</taxon>
        <taxon>Fungi</taxon>
        <taxon>Dikarya</taxon>
        <taxon>Ascomycota</taxon>
        <taxon>Pezizomycotina</taxon>
        <taxon>Eurotiomycetes</taxon>
        <taxon>Chaetothyriomycetidae</taxon>
        <taxon>Chaetothyriales</taxon>
        <taxon>Herpotrichiellaceae</taxon>
        <taxon>Capronia</taxon>
    </lineage>
</organism>
<feature type="region of interest" description="Disordered" evidence="5">
    <location>
        <begin position="404"/>
        <end position="450"/>
    </location>
</feature>